<feature type="unsure residue" description="I or L" evidence="9">
    <location>
        <position position="13"/>
    </location>
</feature>
<dbReference type="PANTHER" id="PTHR30269:SF0">
    <property type="entry name" value="MEMBRANE TRANSPORTER PROTEIN YFCA-RELATED"/>
    <property type="match status" value="1"/>
</dbReference>
<dbReference type="InterPro" id="IPR002781">
    <property type="entry name" value="TM_pro_TauE-like"/>
</dbReference>
<sequence>MFEIDLTYDIIILLFLAGGFAGFIDALAGGGGLITVPALLLTGLPPIAAIATNKLQGVFGTLTSSITVYKKRVVSKQDVFTLFFASLAGAAVGAFILLFIDAEKLQIVIPIVLVSIGLYFIFAPKMHDHIERKPKISRALYRFVIVPLIGFYDGILGPGTGSFFATAGVALRGQNLIKSTSIAKFLNLASNFASLVVFIFSGDVVWLIGGIMIIGQIIGGYLGSLAIVNGGTKFIKPLIIIMSFTMTGKYIYSVWL</sequence>
<keyword evidence="6 8" id="KW-1133">Transmembrane helix</keyword>
<accession>A0A2A4Z7G8</accession>
<evidence type="ECO:0000256" key="1">
    <source>
        <dbReference type="ARBA" id="ARBA00004651"/>
    </source>
</evidence>
<feature type="transmembrane region" description="Helical" evidence="8">
    <location>
        <begin position="6"/>
        <end position="28"/>
    </location>
</feature>
<dbReference type="GO" id="GO:0005886">
    <property type="term" value="C:plasma membrane"/>
    <property type="evidence" value="ECO:0007669"/>
    <property type="project" value="UniProtKB-SubCell"/>
</dbReference>
<feature type="transmembrane region" description="Helical" evidence="8">
    <location>
        <begin position="191"/>
        <end position="222"/>
    </location>
</feature>
<dbReference type="AlphaFoldDB" id="A0A2A4Z7G8"/>
<keyword evidence="7 8" id="KW-0472">Membrane</keyword>
<keyword evidence="5 8" id="KW-0812">Transmembrane</keyword>
<evidence type="ECO:0000256" key="7">
    <source>
        <dbReference type="ARBA" id="ARBA00023136"/>
    </source>
</evidence>
<evidence type="ECO:0000313" key="9">
    <source>
        <dbReference type="EMBL" id="PCJ03054.1"/>
    </source>
</evidence>
<organism evidence="9">
    <name type="scientific">OCS116 cluster bacterium</name>
    <dbReference type="NCBI Taxonomy" id="2030921"/>
    <lineage>
        <taxon>Bacteria</taxon>
        <taxon>Pseudomonadati</taxon>
        <taxon>Pseudomonadota</taxon>
        <taxon>Alphaproteobacteria</taxon>
        <taxon>OCS116 cluster</taxon>
    </lineage>
</organism>
<dbReference type="EMBL" id="NVUS01000003">
    <property type="protein sequence ID" value="PCJ03054.1"/>
    <property type="molecule type" value="Genomic_DNA"/>
</dbReference>
<evidence type="ECO:0000256" key="6">
    <source>
        <dbReference type="ARBA" id="ARBA00022989"/>
    </source>
</evidence>
<feature type="transmembrane region" description="Helical" evidence="8">
    <location>
        <begin position="79"/>
        <end position="99"/>
    </location>
</feature>
<feature type="transmembrane region" description="Helical" evidence="8">
    <location>
        <begin position="105"/>
        <end position="122"/>
    </location>
</feature>
<evidence type="ECO:0000256" key="8">
    <source>
        <dbReference type="RuleBase" id="RU363041"/>
    </source>
</evidence>
<evidence type="ECO:0000256" key="2">
    <source>
        <dbReference type="ARBA" id="ARBA00009142"/>
    </source>
</evidence>
<comment type="similarity">
    <text evidence="2 8">Belongs to the 4-toluene sulfonate uptake permease (TSUP) (TC 2.A.102) family.</text>
</comment>
<keyword evidence="4 8" id="KW-1003">Cell membrane</keyword>
<comment type="subcellular location">
    <subcellularLocation>
        <location evidence="1 8">Cell membrane</location>
        <topology evidence="1 8">Multi-pass membrane protein</topology>
    </subcellularLocation>
</comment>
<evidence type="ECO:0000256" key="3">
    <source>
        <dbReference type="ARBA" id="ARBA00022448"/>
    </source>
</evidence>
<keyword evidence="3" id="KW-0813">Transport</keyword>
<comment type="caution">
    <text evidence="9">The sequence shown here is derived from an EMBL/GenBank/DDBJ whole genome shotgun (WGS) entry which is preliminary data.</text>
</comment>
<reference evidence="9" key="2">
    <citation type="journal article" date="2018" name="ISME J.">
        <title>A dynamic microbial community with high functional redundancy inhabits the cold, oxic subseafloor aquifer.</title>
        <authorList>
            <person name="Tully B.J."/>
            <person name="Wheat C.G."/>
            <person name="Glazer B.T."/>
            <person name="Huber J.A."/>
        </authorList>
    </citation>
    <scope>NUCLEOTIDE SEQUENCE</scope>
    <source>
        <strain evidence="9">NORP83</strain>
    </source>
</reference>
<dbReference type="Pfam" id="PF01925">
    <property type="entry name" value="TauE"/>
    <property type="match status" value="1"/>
</dbReference>
<dbReference type="InterPro" id="IPR052017">
    <property type="entry name" value="TSUP"/>
</dbReference>
<name>A0A2A4Z7G8_9PROT</name>
<evidence type="ECO:0000256" key="4">
    <source>
        <dbReference type="ARBA" id="ARBA00022475"/>
    </source>
</evidence>
<feature type="transmembrane region" description="Helical" evidence="8">
    <location>
        <begin position="234"/>
        <end position="252"/>
    </location>
</feature>
<protein>
    <recommendedName>
        <fullName evidence="8">Probable membrane transporter protein</fullName>
    </recommendedName>
</protein>
<gene>
    <name evidence="9" type="ORF">COB13_03705</name>
</gene>
<dbReference type="PANTHER" id="PTHR30269">
    <property type="entry name" value="TRANSMEMBRANE PROTEIN YFCA"/>
    <property type="match status" value="1"/>
</dbReference>
<evidence type="ECO:0000256" key="5">
    <source>
        <dbReference type="ARBA" id="ARBA00022692"/>
    </source>
</evidence>
<reference key="1">
    <citation type="submission" date="2017-08" db="EMBL/GenBank/DDBJ databases">
        <title>A dynamic microbial community with high functional redundancy inhabits the cold, oxic subseafloor aquifer.</title>
        <authorList>
            <person name="Tully B.J."/>
            <person name="Wheat C.G."/>
            <person name="Glazer B.T."/>
            <person name="Huber J.A."/>
        </authorList>
    </citation>
    <scope>NUCLEOTIDE SEQUENCE [LARGE SCALE GENOMIC DNA]</scope>
</reference>
<feature type="transmembrane region" description="Helical" evidence="8">
    <location>
        <begin position="143"/>
        <end position="171"/>
    </location>
</feature>
<proteinExistence type="inferred from homology"/>